<dbReference type="EMBL" id="CP096574">
    <property type="protein sequence ID" value="UPU34938.1"/>
    <property type="molecule type" value="Genomic_DNA"/>
</dbReference>
<reference evidence="3" key="2">
    <citation type="journal article" date="2021" name="Int. J. Syst. Evol. Microbiol.">
        <title>Geomonas silvestris sp. nov., Geomonas paludis sp. nov. and Geomonas limicola sp. nov., isolated from terrestrial environments, and emended description of the genus Geomonas.</title>
        <authorList>
            <person name="Itoh H."/>
            <person name="Xu Z."/>
            <person name="Masuda Y."/>
            <person name="Ushijima N."/>
            <person name="Hayakawa C."/>
            <person name="Shiratori Y."/>
            <person name="Senoo K."/>
        </authorList>
    </citation>
    <scope>NUCLEOTIDE SEQUENCE</scope>
    <source>
        <strain evidence="3">Red736</strain>
    </source>
</reference>
<reference evidence="5" key="1">
    <citation type="submission" date="2020-06" db="EMBL/GenBank/DDBJ databases">
        <title>Draft genomic sequecing of Geomonas sp. Red736.</title>
        <authorList>
            <person name="Itoh H."/>
            <person name="Xu Z.X."/>
            <person name="Ushijima N."/>
            <person name="Masuda Y."/>
            <person name="Shiratori Y."/>
            <person name="Senoo K."/>
        </authorList>
    </citation>
    <scope>NUCLEOTIDE SEQUENCE [LARGE SCALE GENOMIC DNA]</scope>
    <source>
        <strain evidence="5">Red736</strain>
    </source>
</reference>
<feature type="signal peptide" evidence="2">
    <location>
        <begin position="1"/>
        <end position="23"/>
    </location>
</feature>
<evidence type="ECO:0000256" key="2">
    <source>
        <dbReference type="SAM" id="SignalP"/>
    </source>
</evidence>
<feature type="region of interest" description="Disordered" evidence="1">
    <location>
        <begin position="200"/>
        <end position="219"/>
    </location>
</feature>
<evidence type="ECO:0000313" key="6">
    <source>
        <dbReference type="Proteomes" id="UP000831485"/>
    </source>
</evidence>
<evidence type="ECO:0000313" key="3">
    <source>
        <dbReference type="EMBL" id="GFO64608.1"/>
    </source>
</evidence>
<dbReference type="Proteomes" id="UP000568888">
    <property type="component" value="Unassembled WGS sequence"/>
</dbReference>
<reference evidence="4" key="3">
    <citation type="submission" date="2022-04" db="EMBL/GenBank/DDBJ databases">
        <authorList>
            <person name="Liu G."/>
        </authorList>
    </citation>
    <scope>NUCLEOTIDE SEQUENCE</scope>
    <source>
        <strain evidence="4">RG22</strain>
    </source>
</reference>
<protein>
    <submittedName>
        <fullName evidence="3">Lipoprotein</fullName>
    </submittedName>
</protein>
<gene>
    <name evidence="3" type="ORF">GMPD_25270</name>
    <name evidence="4" type="ORF">M1B72_15990</name>
</gene>
<keyword evidence="2" id="KW-0732">Signal</keyword>
<organism evidence="3 5">
    <name type="scientific">Geomonas paludis</name>
    <dbReference type="NCBI Taxonomy" id="2740185"/>
    <lineage>
        <taxon>Bacteria</taxon>
        <taxon>Pseudomonadati</taxon>
        <taxon>Thermodesulfobacteriota</taxon>
        <taxon>Desulfuromonadia</taxon>
        <taxon>Geobacterales</taxon>
        <taxon>Geobacteraceae</taxon>
        <taxon>Geomonas</taxon>
    </lineage>
</organism>
<evidence type="ECO:0000313" key="4">
    <source>
        <dbReference type="EMBL" id="UPU34938.1"/>
    </source>
</evidence>
<name>A0A6V8MWN4_9BACT</name>
<feature type="chain" id="PRO_5027951066" evidence="2">
    <location>
        <begin position="24"/>
        <end position="219"/>
    </location>
</feature>
<dbReference type="EMBL" id="BLXY01000004">
    <property type="protein sequence ID" value="GFO64608.1"/>
    <property type="molecule type" value="Genomic_DNA"/>
</dbReference>
<accession>A0A6V8MWN4</accession>
<dbReference type="RefSeq" id="WP_183347856.1">
    <property type="nucleotide sequence ID" value="NZ_BLXY01000004.1"/>
</dbReference>
<proteinExistence type="predicted"/>
<keyword evidence="3" id="KW-0449">Lipoprotein</keyword>
<dbReference type="AlphaFoldDB" id="A0A6V8MWN4"/>
<sequence length="219" mass="24493">MHMVRLVLALISLLCLSATASHAMWPVYHEPAFDGQVLDLENKQPVEGAVVVAIYNKRSMGAGKGQSSTVINIKEALTDKEGKFHIPSYTTILAQPFTRQDRTGFLIYKPGYAAVQLPLKNHFTAKTTAERELSPWYDPVLSGKYKIRLRGAGIVELPRLATKDERLRNLPALPDQLENLGKQKNLTRLINEEKKELGEPALDPYKVRQNLLAPPKGQK</sequence>
<evidence type="ECO:0000256" key="1">
    <source>
        <dbReference type="SAM" id="MobiDB-lite"/>
    </source>
</evidence>
<keyword evidence="6" id="KW-1185">Reference proteome</keyword>
<dbReference type="Proteomes" id="UP000831485">
    <property type="component" value="Chromosome"/>
</dbReference>
<evidence type="ECO:0000313" key="5">
    <source>
        <dbReference type="Proteomes" id="UP000568888"/>
    </source>
</evidence>